<proteinExistence type="predicted"/>
<dbReference type="InterPro" id="IPR012464">
    <property type="entry name" value="DUF1676"/>
</dbReference>
<dbReference type="Proteomes" id="UP001549920">
    <property type="component" value="Unassembled WGS sequence"/>
</dbReference>
<reference evidence="5 6" key="1">
    <citation type="submission" date="2024-06" db="EMBL/GenBank/DDBJ databases">
        <title>A chromosome-level genome assembly of beet webworm, Loxostege sticticalis.</title>
        <authorList>
            <person name="Zhang Y."/>
        </authorList>
    </citation>
    <scope>NUCLEOTIDE SEQUENCE [LARGE SCALE GENOMIC DNA]</scope>
    <source>
        <strain evidence="4">AQ026</strain>
        <strain evidence="3">AQ028</strain>
        <tissue evidence="3">Male pupae</tissue>
        <tissue evidence="4">Whole body</tissue>
    </source>
</reference>
<comment type="caution">
    <text evidence="3">The sequence shown here is derived from an EMBL/GenBank/DDBJ whole genome shotgun (WGS) entry which is preliminary data.</text>
</comment>
<name>A0ABD0SF30_LOXSC</name>
<dbReference type="Pfam" id="PF07898">
    <property type="entry name" value="DUF1676"/>
    <property type="match status" value="1"/>
</dbReference>
<evidence type="ECO:0000313" key="4">
    <source>
        <dbReference type="EMBL" id="KAL0860886.1"/>
    </source>
</evidence>
<keyword evidence="1" id="KW-0812">Transmembrane</keyword>
<keyword evidence="1" id="KW-1133">Transmembrane helix</keyword>
<sequence>MKFTFAFIVALVAIASADDSDRTLETAINFVKDCKGDYILCVKEKLLRIVDNLRASRSITIAEGIVLKGDPDKRAKKLDALPVDPSARDVEVNYRLMDGVVSLFETHAVEVKMNQADKETLQRSLDEGRGKKKGGGMGAIIGLLGAKMLLGKLFIVKLIALKALATAKIALVLAVILFVAWCLKHDHTKTTYEVVPHAHHHESHHPVHVEHVSHDIGHGHGGGYSSYGSDWNKNLDEAQNLAYSAYSHNK</sequence>
<feature type="signal peptide" evidence="2">
    <location>
        <begin position="1"/>
        <end position="17"/>
    </location>
</feature>
<dbReference type="PANTHER" id="PTHR21879:SF1">
    <property type="entry name" value="FI01546P"/>
    <property type="match status" value="1"/>
</dbReference>
<feature type="chain" id="PRO_5044722653" description="Osiris 9" evidence="2">
    <location>
        <begin position="18"/>
        <end position="250"/>
    </location>
</feature>
<feature type="transmembrane region" description="Helical" evidence="1">
    <location>
        <begin position="159"/>
        <end position="183"/>
    </location>
</feature>
<evidence type="ECO:0000313" key="3">
    <source>
        <dbReference type="EMBL" id="KAL0811306.1"/>
    </source>
</evidence>
<protein>
    <recommendedName>
        <fullName evidence="7">Osiris 9</fullName>
    </recommendedName>
</protein>
<dbReference type="EMBL" id="JBEDNZ010000024">
    <property type="protein sequence ID" value="KAL0811306.1"/>
    <property type="molecule type" value="Genomic_DNA"/>
</dbReference>
<accession>A0ABD0SF30</accession>
<evidence type="ECO:0000256" key="1">
    <source>
        <dbReference type="SAM" id="Phobius"/>
    </source>
</evidence>
<dbReference type="EMBL" id="JBEUOH010000024">
    <property type="protein sequence ID" value="KAL0860886.1"/>
    <property type="molecule type" value="Genomic_DNA"/>
</dbReference>
<keyword evidence="2" id="KW-0732">Signal</keyword>
<evidence type="ECO:0008006" key="7">
    <source>
        <dbReference type="Google" id="ProtNLM"/>
    </source>
</evidence>
<dbReference type="AlphaFoldDB" id="A0ABD0SF30"/>
<evidence type="ECO:0000313" key="5">
    <source>
        <dbReference type="Proteomes" id="UP001549920"/>
    </source>
</evidence>
<gene>
    <name evidence="4" type="ORF">ABMA27_009423</name>
    <name evidence="3" type="ORF">ABMA28_009720</name>
</gene>
<evidence type="ECO:0000256" key="2">
    <source>
        <dbReference type="SAM" id="SignalP"/>
    </source>
</evidence>
<organism evidence="3 6">
    <name type="scientific">Loxostege sticticalis</name>
    <name type="common">Beet webworm moth</name>
    <dbReference type="NCBI Taxonomy" id="481309"/>
    <lineage>
        <taxon>Eukaryota</taxon>
        <taxon>Metazoa</taxon>
        <taxon>Ecdysozoa</taxon>
        <taxon>Arthropoda</taxon>
        <taxon>Hexapoda</taxon>
        <taxon>Insecta</taxon>
        <taxon>Pterygota</taxon>
        <taxon>Neoptera</taxon>
        <taxon>Endopterygota</taxon>
        <taxon>Lepidoptera</taxon>
        <taxon>Glossata</taxon>
        <taxon>Ditrysia</taxon>
        <taxon>Pyraloidea</taxon>
        <taxon>Crambidae</taxon>
        <taxon>Pyraustinae</taxon>
        <taxon>Loxostege</taxon>
    </lineage>
</organism>
<evidence type="ECO:0000313" key="6">
    <source>
        <dbReference type="Proteomes" id="UP001549921"/>
    </source>
</evidence>
<dbReference type="PANTHER" id="PTHR21879">
    <property type="entry name" value="FI03362P-RELATED-RELATED"/>
    <property type="match status" value="1"/>
</dbReference>
<keyword evidence="5" id="KW-1185">Reference proteome</keyword>
<dbReference type="Proteomes" id="UP001549921">
    <property type="component" value="Unassembled WGS sequence"/>
</dbReference>
<keyword evidence="1" id="KW-0472">Membrane</keyword>